<evidence type="ECO:0000313" key="8">
    <source>
        <dbReference type="Proteomes" id="UP000252023"/>
    </source>
</evidence>
<evidence type="ECO:0000256" key="2">
    <source>
        <dbReference type="ARBA" id="ARBA00022475"/>
    </source>
</evidence>
<keyword evidence="2" id="KW-1003">Cell membrane</keyword>
<keyword evidence="8" id="KW-1185">Reference proteome</keyword>
<name>A0A344PI51_9RHOB</name>
<gene>
    <name evidence="7" type="ORF">DRW48_04575</name>
</gene>
<comment type="subcellular location">
    <subcellularLocation>
        <location evidence="1">Cell membrane</location>
        <topology evidence="1">Multi-pass membrane protein</topology>
    </subcellularLocation>
</comment>
<proteinExistence type="predicted"/>
<evidence type="ECO:0000256" key="6">
    <source>
        <dbReference type="SAM" id="Phobius"/>
    </source>
</evidence>
<keyword evidence="4 6" id="KW-1133">Transmembrane helix</keyword>
<evidence type="ECO:0000256" key="4">
    <source>
        <dbReference type="ARBA" id="ARBA00022989"/>
    </source>
</evidence>
<dbReference type="Pfam" id="PF01810">
    <property type="entry name" value="LysE"/>
    <property type="match status" value="1"/>
</dbReference>
<sequence>MIVDTILAIPTAQLALFITSGLALNVAPGQDVMFASACGIRGGVRAGMLAGFGVGLGVLCHVAMATLGLGALLAAHPGAQTAVRLVGAGYLLWLAWKSWRAPPADEVSLRNAPPARATALIGRGALSNLLNPKPVLFLLSFLPQFTNPAWGPVWQQVLGLGLIFAFTGTLVTMAYGALAGLAREGLARRLGWVNRLAAVMFAGLALRLVLR</sequence>
<dbReference type="GO" id="GO:0005886">
    <property type="term" value="C:plasma membrane"/>
    <property type="evidence" value="ECO:0007669"/>
    <property type="project" value="UniProtKB-SubCell"/>
</dbReference>
<dbReference type="Proteomes" id="UP000252023">
    <property type="component" value="Chromosome"/>
</dbReference>
<feature type="transmembrane region" description="Helical" evidence="6">
    <location>
        <begin position="157"/>
        <end position="180"/>
    </location>
</feature>
<evidence type="ECO:0000256" key="3">
    <source>
        <dbReference type="ARBA" id="ARBA00022692"/>
    </source>
</evidence>
<feature type="transmembrane region" description="Helical" evidence="6">
    <location>
        <begin position="192"/>
        <end position="210"/>
    </location>
</feature>
<organism evidence="7 8">
    <name type="scientific">Paracoccus suum</name>
    <dbReference type="NCBI Taxonomy" id="2259340"/>
    <lineage>
        <taxon>Bacteria</taxon>
        <taxon>Pseudomonadati</taxon>
        <taxon>Pseudomonadota</taxon>
        <taxon>Alphaproteobacteria</taxon>
        <taxon>Rhodobacterales</taxon>
        <taxon>Paracoccaceae</taxon>
        <taxon>Paracoccus</taxon>
    </lineage>
</organism>
<dbReference type="RefSeq" id="WP_114075375.1">
    <property type="nucleotide sequence ID" value="NZ_CP030918.1"/>
</dbReference>
<keyword evidence="3 6" id="KW-0812">Transmembrane</keyword>
<dbReference type="OrthoDB" id="9807053at2"/>
<dbReference type="KEGG" id="pars:DRW48_04575"/>
<dbReference type="GO" id="GO:0015171">
    <property type="term" value="F:amino acid transmembrane transporter activity"/>
    <property type="evidence" value="ECO:0007669"/>
    <property type="project" value="TreeGrafter"/>
</dbReference>
<accession>A0A344PI51</accession>
<dbReference type="EMBL" id="CP030918">
    <property type="protein sequence ID" value="AXC49056.1"/>
    <property type="molecule type" value="Genomic_DNA"/>
</dbReference>
<evidence type="ECO:0000313" key="7">
    <source>
        <dbReference type="EMBL" id="AXC49056.1"/>
    </source>
</evidence>
<evidence type="ECO:0000256" key="5">
    <source>
        <dbReference type="ARBA" id="ARBA00023136"/>
    </source>
</evidence>
<protein>
    <submittedName>
        <fullName evidence="7">LysE family translocator</fullName>
    </submittedName>
</protein>
<keyword evidence="5 6" id="KW-0472">Membrane</keyword>
<dbReference type="PANTHER" id="PTHR30086">
    <property type="entry name" value="ARGININE EXPORTER PROTEIN ARGO"/>
    <property type="match status" value="1"/>
</dbReference>
<reference evidence="8" key="1">
    <citation type="submission" date="2018-07" db="EMBL/GenBank/DDBJ databases">
        <title>Genome sequencing of Paracoccus sp. SC2-6.</title>
        <authorList>
            <person name="Heo J."/>
            <person name="Kim S.-J."/>
            <person name="Kwon S.-W."/>
        </authorList>
    </citation>
    <scope>NUCLEOTIDE SEQUENCE [LARGE SCALE GENOMIC DNA]</scope>
    <source>
        <strain evidence="8">SC2-6</strain>
    </source>
</reference>
<dbReference type="AlphaFoldDB" id="A0A344PI51"/>
<feature type="transmembrane region" description="Helical" evidence="6">
    <location>
        <begin position="47"/>
        <end position="75"/>
    </location>
</feature>
<dbReference type="InterPro" id="IPR001123">
    <property type="entry name" value="LeuE-type"/>
</dbReference>
<evidence type="ECO:0000256" key="1">
    <source>
        <dbReference type="ARBA" id="ARBA00004651"/>
    </source>
</evidence>
<dbReference type="PANTHER" id="PTHR30086:SF20">
    <property type="entry name" value="ARGININE EXPORTER PROTEIN ARGO-RELATED"/>
    <property type="match status" value="1"/>
</dbReference>